<dbReference type="InterPro" id="IPR050830">
    <property type="entry name" value="Fungal_FAS"/>
</dbReference>
<gene>
    <name evidence="3" type="ORF">GA0070563_104183</name>
</gene>
<proteinExistence type="predicted"/>
<dbReference type="EMBL" id="FMCT01000004">
    <property type="protein sequence ID" value="SCF02608.1"/>
    <property type="molecule type" value="Genomic_DNA"/>
</dbReference>
<name>A0A1C4X2D2_9ACTN</name>
<evidence type="ECO:0000313" key="3">
    <source>
        <dbReference type="EMBL" id="SCF02608.1"/>
    </source>
</evidence>
<evidence type="ECO:0000256" key="1">
    <source>
        <dbReference type="ARBA" id="ARBA00022679"/>
    </source>
</evidence>
<dbReference type="InterPro" id="IPR016035">
    <property type="entry name" value="Acyl_Trfase/lysoPLipase"/>
</dbReference>
<organism evidence="3 4">
    <name type="scientific">Micromonospora carbonacea</name>
    <dbReference type="NCBI Taxonomy" id="47853"/>
    <lineage>
        <taxon>Bacteria</taxon>
        <taxon>Bacillati</taxon>
        <taxon>Actinomycetota</taxon>
        <taxon>Actinomycetes</taxon>
        <taxon>Micromonosporales</taxon>
        <taxon>Micromonosporaceae</taxon>
        <taxon>Micromonospora</taxon>
    </lineage>
</organism>
<keyword evidence="1" id="KW-0808">Transferase</keyword>
<dbReference type="SUPFAM" id="SSF52151">
    <property type="entry name" value="FabD/lysophospholipase-like"/>
    <property type="match status" value="1"/>
</dbReference>
<reference evidence="4" key="1">
    <citation type="submission" date="2016-06" db="EMBL/GenBank/DDBJ databases">
        <authorList>
            <person name="Varghese N."/>
            <person name="Submissions Spin"/>
        </authorList>
    </citation>
    <scope>NUCLEOTIDE SEQUENCE [LARGE SCALE GENOMIC DNA]</scope>
    <source>
        <strain evidence="4">DSM 43168</strain>
    </source>
</reference>
<dbReference type="AlphaFoldDB" id="A0A1C4X2D2"/>
<evidence type="ECO:0000313" key="4">
    <source>
        <dbReference type="Proteomes" id="UP000183585"/>
    </source>
</evidence>
<dbReference type="PANTHER" id="PTHR10982">
    <property type="entry name" value="MALONYL COA-ACYL CARRIER PROTEIN TRANSACYLASE"/>
    <property type="match status" value="1"/>
</dbReference>
<sequence>MRTLLLFDGIGSTNDNLLPALRRLHSAPENAAFFQAAFDVFDEVAAYLDPPARARLSPDGSALRQWLGAPGGVPAGSVAAGICVHLHQACHLQPARGHPDGAVGALGHSIGLPAAILAGLRLRRTDEFLGVATALLRLVAVSLVRAHQLDGGPVPDADAVARYLTRGHRGDGPGPMAALSGVPRAELHAMVATFNGSGGALTVGLTNSPGSHVLSGLAVELLAFYFAHEPRLGRAGVSWAFLPSTIPFHSPRLAPAARRVDDDRRFIGPLPAGDRLRLPVYATDGPRNLQGSPDLVAEFLAQVLLRPIEWELAARHAVSDAAVDRVVDFGPGPSARRFTRECLDGVGRRLRFEPVRQFSRPGR</sequence>
<dbReference type="PANTHER" id="PTHR10982:SF21">
    <property type="entry name" value="FATTY ACID SYNTHASE SUBUNIT BETA"/>
    <property type="match status" value="1"/>
</dbReference>
<feature type="domain" description="Malonyl-CoA:ACP transacylase (MAT)" evidence="2">
    <location>
        <begin position="32"/>
        <end position="363"/>
    </location>
</feature>
<evidence type="ECO:0000259" key="2">
    <source>
        <dbReference type="SMART" id="SM00827"/>
    </source>
</evidence>
<dbReference type="GO" id="GO:0016740">
    <property type="term" value="F:transferase activity"/>
    <property type="evidence" value="ECO:0007669"/>
    <property type="project" value="UniProtKB-KW"/>
</dbReference>
<dbReference type="InterPro" id="IPR001227">
    <property type="entry name" value="Ac_transferase_dom_sf"/>
</dbReference>
<dbReference type="Proteomes" id="UP000183585">
    <property type="component" value="Unassembled WGS sequence"/>
</dbReference>
<dbReference type="InterPro" id="IPR014043">
    <property type="entry name" value="Acyl_transferase_dom"/>
</dbReference>
<dbReference type="RefSeq" id="WP_074474237.1">
    <property type="nucleotide sequence ID" value="NZ_FMCT01000004.1"/>
</dbReference>
<protein>
    <recommendedName>
        <fullName evidence="2">Malonyl-CoA:ACP transacylase (MAT) domain-containing protein</fullName>
    </recommendedName>
</protein>
<accession>A0A1C4X2D2</accession>
<dbReference type="SMART" id="SM00827">
    <property type="entry name" value="PKS_AT"/>
    <property type="match status" value="1"/>
</dbReference>
<dbReference type="Gene3D" id="3.40.366.10">
    <property type="entry name" value="Malonyl-Coenzyme A Acyl Carrier Protein, domain 2"/>
    <property type="match status" value="2"/>
</dbReference>
<keyword evidence="4" id="KW-1185">Reference proteome</keyword>